<dbReference type="InterPro" id="IPR014001">
    <property type="entry name" value="Helicase_ATP-bd"/>
</dbReference>
<organism evidence="2 3">
    <name type="scientific">Ideonella alba</name>
    <dbReference type="NCBI Taxonomy" id="2824118"/>
    <lineage>
        <taxon>Bacteria</taxon>
        <taxon>Pseudomonadati</taxon>
        <taxon>Pseudomonadota</taxon>
        <taxon>Betaproteobacteria</taxon>
        <taxon>Burkholderiales</taxon>
        <taxon>Sphaerotilaceae</taxon>
        <taxon>Ideonella</taxon>
    </lineage>
</organism>
<dbReference type="SUPFAM" id="SSF52540">
    <property type="entry name" value="P-loop containing nucleoside triphosphate hydrolases"/>
    <property type="match status" value="2"/>
</dbReference>
<dbReference type="InterPro" id="IPR027417">
    <property type="entry name" value="P-loop_NTPase"/>
</dbReference>
<dbReference type="GO" id="GO:0016787">
    <property type="term" value="F:hydrolase activity"/>
    <property type="evidence" value="ECO:0007669"/>
    <property type="project" value="InterPro"/>
</dbReference>
<dbReference type="PROSITE" id="PS00018">
    <property type="entry name" value="EF_HAND_1"/>
    <property type="match status" value="1"/>
</dbReference>
<gene>
    <name evidence="2" type="ORF">KAK03_23725</name>
</gene>
<keyword evidence="2" id="KW-0067">ATP-binding</keyword>
<dbReference type="PANTHER" id="PTHR45629:SF7">
    <property type="entry name" value="DNA EXCISION REPAIR PROTEIN ERCC-6-RELATED"/>
    <property type="match status" value="1"/>
</dbReference>
<comment type="caution">
    <text evidence="2">The sequence shown here is derived from an EMBL/GenBank/DDBJ whole genome shotgun (WGS) entry which is preliminary data.</text>
</comment>
<dbReference type="Gene3D" id="3.40.50.10810">
    <property type="entry name" value="Tandem AAA-ATPase domain"/>
    <property type="match status" value="2"/>
</dbReference>
<dbReference type="SMART" id="SM00490">
    <property type="entry name" value="HELICc"/>
    <property type="match status" value="1"/>
</dbReference>
<evidence type="ECO:0000259" key="1">
    <source>
        <dbReference type="PROSITE" id="PS51192"/>
    </source>
</evidence>
<dbReference type="Gene3D" id="3.40.50.300">
    <property type="entry name" value="P-loop containing nucleotide triphosphate hydrolases"/>
    <property type="match status" value="1"/>
</dbReference>
<evidence type="ECO:0000313" key="3">
    <source>
        <dbReference type="Proteomes" id="UP000676246"/>
    </source>
</evidence>
<evidence type="ECO:0000313" key="2">
    <source>
        <dbReference type="EMBL" id="MBQ0933496.1"/>
    </source>
</evidence>
<proteinExistence type="predicted"/>
<dbReference type="InterPro" id="IPR018247">
    <property type="entry name" value="EF_Hand_1_Ca_BS"/>
</dbReference>
<dbReference type="InterPro" id="IPR038718">
    <property type="entry name" value="SNF2-like_sf"/>
</dbReference>
<keyword evidence="2" id="KW-0347">Helicase</keyword>
<keyword evidence="2" id="KW-0547">Nucleotide-binding</keyword>
<dbReference type="InterPro" id="IPR050496">
    <property type="entry name" value="SNF2_RAD54_helicase_repair"/>
</dbReference>
<dbReference type="EMBL" id="JAGQDD010000030">
    <property type="protein sequence ID" value="MBQ0933496.1"/>
    <property type="molecule type" value="Genomic_DNA"/>
</dbReference>
<name>A0A941BGZ0_9BURK</name>
<dbReference type="GO" id="GO:0003677">
    <property type="term" value="F:DNA binding"/>
    <property type="evidence" value="ECO:0007669"/>
    <property type="project" value="InterPro"/>
</dbReference>
<dbReference type="GO" id="GO:0005524">
    <property type="term" value="F:ATP binding"/>
    <property type="evidence" value="ECO:0007669"/>
    <property type="project" value="InterPro"/>
</dbReference>
<dbReference type="InterPro" id="IPR001650">
    <property type="entry name" value="Helicase_C-like"/>
</dbReference>
<dbReference type="Proteomes" id="UP000676246">
    <property type="component" value="Unassembled WGS sequence"/>
</dbReference>
<dbReference type="AlphaFoldDB" id="A0A941BGZ0"/>
<dbReference type="InterPro" id="IPR006935">
    <property type="entry name" value="Helicase/UvrB_N"/>
</dbReference>
<keyword evidence="3" id="KW-1185">Reference proteome</keyword>
<dbReference type="SMART" id="SM00487">
    <property type="entry name" value="DEXDc"/>
    <property type="match status" value="1"/>
</dbReference>
<dbReference type="Pfam" id="PF00271">
    <property type="entry name" value="Helicase_C"/>
    <property type="match status" value="1"/>
</dbReference>
<protein>
    <submittedName>
        <fullName evidence="2">DEAD/DEAH box helicase family protein</fullName>
    </submittedName>
</protein>
<dbReference type="PANTHER" id="PTHR45629">
    <property type="entry name" value="SNF2/RAD54 FAMILY MEMBER"/>
    <property type="match status" value="1"/>
</dbReference>
<accession>A0A941BGZ0</accession>
<dbReference type="Pfam" id="PF04851">
    <property type="entry name" value="ResIII"/>
    <property type="match status" value="1"/>
</dbReference>
<sequence>MTRAPRFAGWGQVADALREMASTPQPGGEAPQALNEGQRRSLRVVAERLVNHGLLVADEVGMGKTRIAVMTAKAVIEAGGRVAVLIPPGLGYQWVDEFKHGQVMCQPVLRSLRQYLDAWAVDEAKSDDPPAHPWASQNVLLVSHSFTNWRLGAKSEAWRWVLLPELYAHWRAATTGRLPNGYHGDDRATDDRARRAAADIVRIAKRRDGNAERRLMDELIEGTPWKLSLEAAEYAKTGTLRHWLEQAVGLGLGHFDLVIIDEAHKSRGEESGLTRLLDQVILAQPEARRLGMTATPIELAATQWHHTLQRIGVAAAPLEPAIRAYAEAVEQVRALPAQAEARHRLAEAAQLFHAALSPYVLRRDKREAESVIAFQRGTGLPAHAYREHQPVLVPMESLSAPWARALCAAEALSLMGGQVTGAAAQRLRLSLGSGHGLSAVLDAGARAAASDEELSADADPEKDHSDVDEAVLAADKTQARVTYWLGLLRQTFDRSADALYEHPGLRAAIQAIEAADAEGEKVLVFGRFTRPMEALARMLNARALLRHLDQRRPWAQSTLDDEDWHAVQLAHRDLGRPGAFHREALQARLGEQYKALENTRERLRDGLARRLSLGLAQLPPNPRLRALQQAMERDPQLSRSTLAAALHEHLGPGAETCSDLAWAQGFEDLINALCDRDEGDRNRDGSLDDAEVGDLWANILQRLHDEYDAPTGSFARLMRGSTSQPTRRLLQLAFNRAHSFPRVLVAQSIVGREGLNLHRACRTVLLLHPEWNPGVVEQQIGRVDRVGSHWEQMLHRAQREGWAPEKWPRIRVWPLVFQGTYDEYNWQVLLRRWDDLRSQLHGVILPDSLRTDDPQFNQNIDKINALAPSFSPSL</sequence>
<feature type="domain" description="Helicase ATP-binding" evidence="1">
    <location>
        <begin position="45"/>
        <end position="314"/>
    </location>
</feature>
<dbReference type="RefSeq" id="WP_210857161.1">
    <property type="nucleotide sequence ID" value="NZ_JAGQDD010000030.1"/>
</dbReference>
<dbReference type="PROSITE" id="PS51192">
    <property type="entry name" value="HELICASE_ATP_BIND_1"/>
    <property type="match status" value="1"/>
</dbReference>
<reference evidence="2 3" key="1">
    <citation type="submission" date="2021-04" db="EMBL/GenBank/DDBJ databases">
        <title>The genome sequence of Ideonella sp. 3Y2.</title>
        <authorList>
            <person name="Liu Y."/>
        </authorList>
    </citation>
    <scope>NUCLEOTIDE SEQUENCE [LARGE SCALE GENOMIC DNA]</scope>
    <source>
        <strain evidence="2 3">3Y2</strain>
    </source>
</reference>
<keyword evidence="2" id="KW-0378">Hydrolase</keyword>
<dbReference type="GO" id="GO:0004386">
    <property type="term" value="F:helicase activity"/>
    <property type="evidence" value="ECO:0007669"/>
    <property type="project" value="UniProtKB-KW"/>
</dbReference>